<dbReference type="Pfam" id="PF01909">
    <property type="entry name" value="NTP_transf_2"/>
    <property type="match status" value="1"/>
</dbReference>
<keyword evidence="3" id="KW-1185">Reference proteome</keyword>
<protein>
    <recommendedName>
        <fullName evidence="1">Polymerase nucleotidyl transferase domain-containing protein</fullName>
    </recommendedName>
</protein>
<dbReference type="SUPFAM" id="SSF81301">
    <property type="entry name" value="Nucleotidyltransferase"/>
    <property type="match status" value="1"/>
</dbReference>
<name>A0ABN2XW99_9ACTN</name>
<sequence>MTTAAFPTPLHRTVLEVVLTELRADPDVRGVLLSGSLARGTGRADSDLDVLVVTAREPVHPPPWRSRRRPLPVDLVPRTADRWRSCFAPDRVGDESWGYAFLDGVALHDPDGVVARLMADAADIHAGYRTPAPVKAHYAELWAHVVPKMRAVRRRGDPVETGWAAAVMTNELIRTLWAANDLPNPSLDLGTCQRYLGDLASPAGAADLLRAVLRAAPRDALRLQLELLEDVLPLLAAPAAPRPPPGAKGGAYR</sequence>
<reference evidence="2 3" key="1">
    <citation type="journal article" date="2019" name="Int. J. Syst. Evol. Microbiol.">
        <title>The Global Catalogue of Microorganisms (GCM) 10K type strain sequencing project: providing services to taxonomists for standard genome sequencing and annotation.</title>
        <authorList>
            <consortium name="The Broad Institute Genomics Platform"/>
            <consortium name="The Broad Institute Genome Sequencing Center for Infectious Disease"/>
            <person name="Wu L."/>
            <person name="Ma J."/>
        </authorList>
    </citation>
    <scope>NUCLEOTIDE SEQUENCE [LARGE SCALE GENOMIC DNA]</scope>
    <source>
        <strain evidence="2 3">JCM 15481</strain>
    </source>
</reference>
<feature type="domain" description="Polymerase nucleotidyl transferase" evidence="1">
    <location>
        <begin position="18"/>
        <end position="80"/>
    </location>
</feature>
<accession>A0ABN2XW99</accession>
<dbReference type="RefSeq" id="WP_344289299.1">
    <property type="nucleotide sequence ID" value="NZ_BAAAPF010000036.1"/>
</dbReference>
<evidence type="ECO:0000313" key="3">
    <source>
        <dbReference type="Proteomes" id="UP001500443"/>
    </source>
</evidence>
<organism evidence="2 3">
    <name type="scientific">Streptomyces synnematoformans</name>
    <dbReference type="NCBI Taxonomy" id="415721"/>
    <lineage>
        <taxon>Bacteria</taxon>
        <taxon>Bacillati</taxon>
        <taxon>Actinomycetota</taxon>
        <taxon>Actinomycetes</taxon>
        <taxon>Kitasatosporales</taxon>
        <taxon>Streptomycetaceae</taxon>
        <taxon>Streptomyces</taxon>
    </lineage>
</organism>
<gene>
    <name evidence="2" type="ORF">GCM10009802_18240</name>
</gene>
<dbReference type="InterPro" id="IPR043519">
    <property type="entry name" value="NT_sf"/>
</dbReference>
<dbReference type="Gene3D" id="3.30.460.10">
    <property type="entry name" value="Beta Polymerase, domain 2"/>
    <property type="match status" value="1"/>
</dbReference>
<comment type="caution">
    <text evidence="2">The sequence shown here is derived from an EMBL/GenBank/DDBJ whole genome shotgun (WGS) entry which is preliminary data.</text>
</comment>
<dbReference type="CDD" id="cd05403">
    <property type="entry name" value="NT_KNTase_like"/>
    <property type="match status" value="1"/>
</dbReference>
<dbReference type="EMBL" id="BAAAPF010000036">
    <property type="protein sequence ID" value="GAA2117280.1"/>
    <property type="molecule type" value="Genomic_DNA"/>
</dbReference>
<proteinExistence type="predicted"/>
<dbReference type="Proteomes" id="UP001500443">
    <property type="component" value="Unassembled WGS sequence"/>
</dbReference>
<evidence type="ECO:0000259" key="1">
    <source>
        <dbReference type="Pfam" id="PF01909"/>
    </source>
</evidence>
<evidence type="ECO:0000313" key="2">
    <source>
        <dbReference type="EMBL" id="GAA2117280.1"/>
    </source>
</evidence>
<dbReference type="InterPro" id="IPR002934">
    <property type="entry name" value="Polymerase_NTP_transf_dom"/>
</dbReference>